<dbReference type="EMBL" id="JBEPLM010000020">
    <property type="protein sequence ID" value="MET3597067.1"/>
    <property type="molecule type" value="Genomic_DNA"/>
</dbReference>
<evidence type="ECO:0000313" key="2">
    <source>
        <dbReference type="EMBL" id="MET3597067.1"/>
    </source>
</evidence>
<organism evidence="2 3">
    <name type="scientific">Mesorhizobium shonense</name>
    <dbReference type="NCBI Taxonomy" id="1209948"/>
    <lineage>
        <taxon>Bacteria</taxon>
        <taxon>Pseudomonadati</taxon>
        <taxon>Pseudomonadota</taxon>
        <taxon>Alphaproteobacteria</taxon>
        <taxon>Hyphomicrobiales</taxon>
        <taxon>Phyllobacteriaceae</taxon>
        <taxon>Mesorhizobium</taxon>
    </lineage>
</organism>
<gene>
    <name evidence="2" type="ORF">ABID26_006491</name>
</gene>
<reference evidence="2 3" key="1">
    <citation type="submission" date="2024-06" db="EMBL/GenBank/DDBJ databases">
        <title>Genomic Encyclopedia of Type Strains, Phase IV (KMG-IV): sequencing the most valuable type-strain genomes for metagenomic binning, comparative biology and taxonomic classification.</title>
        <authorList>
            <person name="Goeker M."/>
        </authorList>
    </citation>
    <scope>NUCLEOTIDE SEQUENCE [LARGE SCALE GENOMIC DNA]</scope>
    <source>
        <strain evidence="2 3">DSM 29846</strain>
    </source>
</reference>
<feature type="region of interest" description="Disordered" evidence="1">
    <location>
        <begin position="1"/>
        <end position="26"/>
    </location>
</feature>
<evidence type="ECO:0000313" key="3">
    <source>
        <dbReference type="Proteomes" id="UP001549036"/>
    </source>
</evidence>
<proteinExistence type="predicted"/>
<evidence type="ECO:0008006" key="4">
    <source>
        <dbReference type="Google" id="ProtNLM"/>
    </source>
</evidence>
<sequence length="61" mass="6987">MTKLSDIPPLSRPGKRVGGEPANESDHFYTCKVCGQRVDKRDLRQVAWHEQPEHEPLEMDA</sequence>
<name>A0ABV2I416_9HYPH</name>
<keyword evidence="3" id="KW-1185">Reference proteome</keyword>
<comment type="caution">
    <text evidence="2">The sequence shown here is derived from an EMBL/GenBank/DDBJ whole genome shotgun (WGS) entry which is preliminary data.</text>
</comment>
<dbReference type="RefSeq" id="WP_126098413.1">
    <property type="nucleotide sequence ID" value="NZ_JBEPLM010000020.1"/>
</dbReference>
<accession>A0ABV2I416</accession>
<dbReference type="Proteomes" id="UP001549036">
    <property type="component" value="Unassembled WGS sequence"/>
</dbReference>
<protein>
    <recommendedName>
        <fullName evidence="4">C2H2-type domain-containing protein</fullName>
    </recommendedName>
</protein>
<evidence type="ECO:0000256" key="1">
    <source>
        <dbReference type="SAM" id="MobiDB-lite"/>
    </source>
</evidence>